<dbReference type="InterPro" id="IPR002831">
    <property type="entry name" value="Tscrpt_reg_TrmB_N"/>
</dbReference>
<organism evidence="2 3">
    <name type="scientific">Thermoproteota archaeon</name>
    <dbReference type="NCBI Taxonomy" id="2056631"/>
    <lineage>
        <taxon>Archaea</taxon>
        <taxon>Thermoproteota</taxon>
    </lineage>
</organism>
<dbReference type="PANTHER" id="PTHR34293">
    <property type="entry name" value="HTH-TYPE TRANSCRIPTIONAL REGULATOR TRMBL2"/>
    <property type="match status" value="1"/>
</dbReference>
<proteinExistence type="predicted"/>
<dbReference type="InterPro" id="IPR051797">
    <property type="entry name" value="TrmB-like"/>
</dbReference>
<dbReference type="Gene3D" id="3.30.870.10">
    <property type="entry name" value="Endonuclease Chain A"/>
    <property type="match status" value="1"/>
</dbReference>
<accession>A0A497EXD6</accession>
<dbReference type="SUPFAM" id="SSF46785">
    <property type="entry name" value="Winged helix' DNA-binding domain"/>
    <property type="match status" value="1"/>
</dbReference>
<reference evidence="2 3" key="1">
    <citation type="submission" date="2018-06" db="EMBL/GenBank/DDBJ databases">
        <title>Extensive metabolic versatility and redundancy in microbially diverse, dynamic hydrothermal sediments.</title>
        <authorList>
            <person name="Dombrowski N."/>
            <person name="Teske A."/>
            <person name="Baker B.J."/>
        </authorList>
    </citation>
    <scope>NUCLEOTIDE SEQUENCE [LARGE SCALE GENOMIC DNA]</scope>
    <source>
        <strain evidence="2">B29_G17</strain>
    </source>
</reference>
<comment type="caution">
    <text evidence="2">The sequence shown here is derived from an EMBL/GenBank/DDBJ whole genome shotgun (WGS) entry which is preliminary data.</text>
</comment>
<dbReference type="Pfam" id="PF01978">
    <property type="entry name" value="TrmB"/>
    <property type="match status" value="1"/>
</dbReference>
<dbReference type="InterPro" id="IPR036390">
    <property type="entry name" value="WH_DNA-bd_sf"/>
</dbReference>
<sequence>MFELINKLKSLGLTEYEAKAYLALLNKADLTAEEVSSTSKVPLPRVYGILELLAEKGFVKILPGRPRRFEAIPPKKAFEQYIKYRETMLSEEIQRMKEIFNEMESKLEELYWSNRLRIKPEDLLEPLTDLYEMEIRTKEIIPKAKDEILVFTELFSWYPKVEKEIKEAIKRGVKVKVLMCVSDPEARRIAEKLVKMGAIVKVAPEKWYPTRGVIVDRSKLIFLIWAAEEEEHYWRPVLYRPHYTENKGLICVFLDAFERRWASGKEFTPHSA</sequence>
<evidence type="ECO:0000313" key="2">
    <source>
        <dbReference type="EMBL" id="RLE51380.1"/>
    </source>
</evidence>
<name>A0A497EXD6_9CREN</name>
<dbReference type="PANTHER" id="PTHR34293:SF1">
    <property type="entry name" value="HTH-TYPE TRANSCRIPTIONAL REGULATOR TRMBL2"/>
    <property type="match status" value="1"/>
</dbReference>
<dbReference type="EMBL" id="QMQZ01000059">
    <property type="protein sequence ID" value="RLE51380.1"/>
    <property type="molecule type" value="Genomic_DNA"/>
</dbReference>
<dbReference type="Gene3D" id="1.10.10.10">
    <property type="entry name" value="Winged helix-like DNA-binding domain superfamily/Winged helix DNA-binding domain"/>
    <property type="match status" value="1"/>
</dbReference>
<dbReference type="SUPFAM" id="SSF56024">
    <property type="entry name" value="Phospholipase D/nuclease"/>
    <property type="match status" value="1"/>
</dbReference>
<evidence type="ECO:0000313" key="3">
    <source>
        <dbReference type="Proteomes" id="UP000268446"/>
    </source>
</evidence>
<gene>
    <name evidence="2" type="ORF">DRJ20_02230</name>
</gene>
<dbReference type="AlphaFoldDB" id="A0A497EXD6"/>
<feature type="domain" description="Transcription regulator TrmB N-terminal" evidence="1">
    <location>
        <begin position="8"/>
        <end position="75"/>
    </location>
</feature>
<dbReference type="InterPro" id="IPR036388">
    <property type="entry name" value="WH-like_DNA-bd_sf"/>
</dbReference>
<protein>
    <recommendedName>
        <fullName evidence="1">Transcription regulator TrmB N-terminal domain-containing protein</fullName>
    </recommendedName>
</protein>
<dbReference type="Proteomes" id="UP000268446">
    <property type="component" value="Unassembled WGS sequence"/>
</dbReference>
<evidence type="ECO:0000259" key="1">
    <source>
        <dbReference type="Pfam" id="PF01978"/>
    </source>
</evidence>